<evidence type="ECO:0000256" key="11">
    <source>
        <dbReference type="SAM" id="Phobius"/>
    </source>
</evidence>
<keyword evidence="4" id="KW-0443">Lipid metabolism</keyword>
<keyword evidence="5 11" id="KW-0472">Membrane</keyword>
<accession>A0ABQ0E1F1</accession>
<evidence type="ECO:0000313" key="13">
    <source>
        <dbReference type="Proteomes" id="UP001628220"/>
    </source>
</evidence>
<sequence length="229" mass="26092">MTKRRSIHKKFYREGRGIILSFIFLSILFSWMVWHFQPYKSIFFAVVLLSLVVLGLILNFFRSPIRHNPYLEKEDAITSPADGKIVAIETVYEGRYLKCECIKLSVFMSIYSVHANWVPVAGIIERVEHTEGNFHKAFLPKSSTENEHSSVIIRTNSNHRILVQQIAGAVARRITTYVVEGDEVDVNDKLGFIRFGSRVDLYLPLESNLEHSIGTQVTGGMTLLGHLPL</sequence>
<evidence type="ECO:0000256" key="2">
    <source>
        <dbReference type="ARBA" id="ARBA00022516"/>
    </source>
</evidence>
<evidence type="ECO:0000256" key="7">
    <source>
        <dbReference type="ARBA" id="ARBA00023209"/>
    </source>
</evidence>
<dbReference type="InterPro" id="IPR003817">
    <property type="entry name" value="PS_Dcarbxylase"/>
</dbReference>
<evidence type="ECO:0000256" key="9">
    <source>
        <dbReference type="ARBA" id="ARBA00023264"/>
    </source>
</evidence>
<keyword evidence="11" id="KW-0812">Transmembrane</keyword>
<dbReference type="Proteomes" id="UP001628220">
    <property type="component" value="Unassembled WGS sequence"/>
</dbReference>
<organism evidence="12 13">
    <name type="scientific">Porphyromonas miyakawae</name>
    <dbReference type="NCBI Taxonomy" id="3137470"/>
    <lineage>
        <taxon>Bacteria</taxon>
        <taxon>Pseudomonadati</taxon>
        <taxon>Bacteroidota</taxon>
        <taxon>Bacteroidia</taxon>
        <taxon>Bacteroidales</taxon>
        <taxon>Porphyromonadaceae</taxon>
        <taxon>Porphyromonas</taxon>
    </lineage>
</organism>
<keyword evidence="13" id="KW-1185">Reference proteome</keyword>
<evidence type="ECO:0000313" key="12">
    <source>
        <dbReference type="EMBL" id="GAB1251503.1"/>
    </source>
</evidence>
<dbReference type="Pfam" id="PF02666">
    <property type="entry name" value="PS_Dcarbxylase"/>
    <property type="match status" value="1"/>
</dbReference>
<name>A0ABQ0E1F1_9PORP</name>
<dbReference type="NCBIfam" id="NF003678">
    <property type="entry name" value="PRK05305.1-2"/>
    <property type="match status" value="1"/>
</dbReference>
<evidence type="ECO:0000256" key="4">
    <source>
        <dbReference type="ARBA" id="ARBA00023098"/>
    </source>
</evidence>
<evidence type="ECO:0000256" key="3">
    <source>
        <dbReference type="ARBA" id="ARBA00022793"/>
    </source>
</evidence>
<keyword evidence="8" id="KW-0456">Lyase</keyword>
<dbReference type="InterPro" id="IPR033175">
    <property type="entry name" value="PSD-A"/>
</dbReference>
<keyword evidence="1" id="KW-1003">Cell membrane</keyword>
<keyword evidence="6" id="KW-0865">Zymogen</keyword>
<keyword evidence="10" id="KW-0670">Pyruvate</keyword>
<evidence type="ECO:0000256" key="6">
    <source>
        <dbReference type="ARBA" id="ARBA00023145"/>
    </source>
</evidence>
<dbReference type="RefSeq" id="WP_411915309.1">
    <property type="nucleotide sequence ID" value="NZ_BAAFSF010000001.1"/>
</dbReference>
<protein>
    <submittedName>
        <fullName evidence="12">Phosphatidylserine decarboxylase family protein</fullName>
    </submittedName>
</protein>
<gene>
    <name evidence="12" type="ORF">Tsumi_06070</name>
</gene>
<evidence type="ECO:0000256" key="8">
    <source>
        <dbReference type="ARBA" id="ARBA00023239"/>
    </source>
</evidence>
<keyword evidence="7" id="KW-0594">Phospholipid biosynthesis</keyword>
<keyword evidence="11" id="KW-1133">Transmembrane helix</keyword>
<evidence type="ECO:0000256" key="5">
    <source>
        <dbReference type="ARBA" id="ARBA00023136"/>
    </source>
</evidence>
<keyword evidence="3" id="KW-0210">Decarboxylase</keyword>
<dbReference type="PANTHER" id="PTHR35809:SF1">
    <property type="entry name" value="ARCHAETIDYLSERINE DECARBOXYLASE PROENZYME-RELATED"/>
    <property type="match status" value="1"/>
</dbReference>
<dbReference type="PANTHER" id="PTHR35809">
    <property type="entry name" value="ARCHAETIDYLSERINE DECARBOXYLASE PROENZYME-RELATED"/>
    <property type="match status" value="1"/>
</dbReference>
<reference evidence="12 13" key="1">
    <citation type="journal article" date="2025" name="Int. J. Syst. Evol. Microbiol.">
        <title>Desulfovibrio falkowii sp. nov., Porphyromonas miyakawae sp. nov., Mediterraneibacter flintii sp. nov. and Owariibacterium komagatae gen. nov., sp. nov., isolated from human faeces.</title>
        <authorList>
            <person name="Hamaguchi T."/>
            <person name="Ohara M."/>
            <person name="Hisatomi A."/>
            <person name="Sekiguchi K."/>
            <person name="Takeda J.I."/>
            <person name="Ueyama J."/>
            <person name="Ito M."/>
            <person name="Nishiwaki H."/>
            <person name="Ogi T."/>
            <person name="Hirayama M."/>
            <person name="Ohkuma M."/>
            <person name="Sakamoto M."/>
            <person name="Ohno K."/>
        </authorList>
    </citation>
    <scope>NUCLEOTIDE SEQUENCE [LARGE SCALE GENOMIC DNA]</scope>
    <source>
        <strain evidence="12 13">13CB11C</strain>
    </source>
</reference>
<evidence type="ECO:0000256" key="1">
    <source>
        <dbReference type="ARBA" id="ARBA00022475"/>
    </source>
</evidence>
<feature type="transmembrane region" description="Helical" evidence="11">
    <location>
        <begin position="18"/>
        <end position="36"/>
    </location>
</feature>
<keyword evidence="9" id="KW-1208">Phospholipid metabolism</keyword>
<dbReference type="EMBL" id="BAAFSF010000001">
    <property type="protein sequence ID" value="GAB1251503.1"/>
    <property type="molecule type" value="Genomic_DNA"/>
</dbReference>
<evidence type="ECO:0000256" key="10">
    <source>
        <dbReference type="ARBA" id="ARBA00023317"/>
    </source>
</evidence>
<comment type="caution">
    <text evidence="12">The sequence shown here is derived from an EMBL/GenBank/DDBJ whole genome shotgun (WGS) entry which is preliminary data.</text>
</comment>
<proteinExistence type="predicted"/>
<feature type="transmembrane region" description="Helical" evidence="11">
    <location>
        <begin position="42"/>
        <end position="61"/>
    </location>
</feature>
<keyword evidence="2" id="KW-0444">Lipid biosynthesis</keyword>